<dbReference type="InterPro" id="IPR026854">
    <property type="entry name" value="VPS13_N"/>
</dbReference>
<organism evidence="7 8">
    <name type="scientific">Tribolium castaneum</name>
    <name type="common">Red flour beetle</name>
    <dbReference type="NCBI Taxonomy" id="7070"/>
    <lineage>
        <taxon>Eukaryota</taxon>
        <taxon>Metazoa</taxon>
        <taxon>Ecdysozoa</taxon>
        <taxon>Arthropoda</taxon>
        <taxon>Hexapoda</taxon>
        <taxon>Insecta</taxon>
        <taxon>Pterygota</taxon>
        <taxon>Neoptera</taxon>
        <taxon>Endopterygota</taxon>
        <taxon>Coleoptera</taxon>
        <taxon>Polyphaga</taxon>
        <taxon>Cucujiformia</taxon>
        <taxon>Tenebrionidae</taxon>
        <taxon>Tenebrionidae incertae sedis</taxon>
        <taxon>Tribolium</taxon>
    </lineage>
</organism>
<dbReference type="Proteomes" id="UP000007266">
    <property type="component" value="Linkage group 9"/>
</dbReference>
<dbReference type="InParanoid" id="D6X2R8"/>
<keyword evidence="8" id="KW-1185">Reference proteome</keyword>
<gene>
    <name evidence="7" type="primary">AUGUSTUS-3.0.2_12491</name>
    <name evidence="7" type="ORF">TcasGA2_TC012491</name>
</gene>
<feature type="domain" description="Chorein N-terminal" evidence="5">
    <location>
        <begin position="4"/>
        <end position="238"/>
    </location>
</feature>
<dbReference type="HOGENOM" id="CLU_000174_1_0_1"/>
<feature type="compositionally biased region" description="Acidic residues" evidence="4">
    <location>
        <begin position="1688"/>
        <end position="1701"/>
    </location>
</feature>
<sequence length="3668" mass="414301">MFKLESYIAPILLSYVDKYIKNFRLEDSQVSLWGGDASFHNLDLRLEVLEQELQSPFSFISGHIRELLIHVPWTKLTSEPITITINTIECVLKLKDANSSVASDASPTRDTHKKSSGHRQEVEAPPNYVQLLINKIVSNIRIFCNNLILKYVEEDIVLSMNVKHLKVESCNEKWEAAYTDISPTQVIMRKVIGVNDLTVCLDKRNASGKIDFYQEPMLYRCSMTMHLLRTYHSSTSNKTSLTRLDVYCNNMEFSMTEQQVPMFLRLLVLLSALQQKQLKSNGDAQENSAQTQESKDSGGNTETWTGWAWSYVSSVLPTQWDENLENQQFLNQSGHIIQIGFYVDNASLTFKVSETSHDKGYYSQKKIRYYSLLTFQLQGIYSELVSVGRKWSNVMFGVSEIMLLPVGPCSCAHPESAEGLFPYLAIGSQSSNHKSNSLFDAQAVENQGQYRSYDTNWEFHMFTNTDAVLLERTPAFACDYLYQMEIPDDASSDILSDLGSNLEYSNLTEKASVRVFIGPLKFRVCSGFFHRTSSLQVAASMYDYPPYYVPKPEPMLTELLPPSEEDFDALNEFIPTRSVKIMLFEPVVELQFMDHPFFEPAKGTLFKKMKKHSTALPVIQLHKLPKVTIECKLIEICLSNPMYVNRLVHTTCQLPEPPQKMFEACFTKLDVNIVGLCSRLVLKQNNYTTLVVPFNLSYQSRSILSPQYWINSDVMHSEINFQSESLTFNCTKAKLIVVSHLINNIFKKDTTGLKSLRYTSLLYDASKDYAMPYLELSVEGLRFKKVCTNSTVSIDLALESIKAFIFESNENDSKKINSVSDIQQVLFLSGPEPKSTKKTSISEDLPLFMATIQYPLKPELQTHPSLVIFNLQEINVCVDPLVCKWLLYHPIKIGAHRSEERVHYKSLSYSEVYGSTSETPRRSAQIGSIHSSSDRDIVYTPQQKLPMIEEEEQVDLQEQIYEFLKTWHPVWKSMLLSGHISQCIIYFPMASISAVGSQGVEEAIREALNKKLVPNVMVITLPYANIHSAQKQNVVKYLKKLPVKLPETVWNADRSSFPWTMSISDLNCYSMENGKEVAFLKTVRINATVGLSTKPVITDGKTPDYTPAETTLGSLGVYVHIDVTPIIISVSEAQMYLLASLIYGLTEFFNSLVPKKTIEVQKQPDLPSIITVASPSLSPTVKDQTLESSGTIPGPDSSDTNENVKLTAWIQWTVTKFSIELLAHETSDCQLKLVIDVEDIVSSLDYQNVYLKMKSKIGSISVQHYRKFQGRSKWQRGPFSGVVVRLREDVFEKRPEESGFIGMTITRASSQHTHNLWGTVQKTKKPNLTTSRYITEIVISVQPIDVVVSIKTLMGFYSIIAPFLEGFDEASVTEVPPKNKPTFTNQALPLAYLECHDIRLLVPSSELTGGGNHDVFVVQVEKIGLSPTVPNPICRTPIRPDIYRQAAQARVLTIPGSELEDRQYQLDVTGMSVSSTSWKDLEQVLNMRGNSRGINENPALEWNNLKQGKLSIVPILNLKQVVEKFDISVVAAPTMVYKNEIIVCSSSFEINFVTDIAVFVSLDHLKLVSALINELKFPVSGSLVKERMEITYPYTRFDIFKDDLETELTEFYKDSGIDTSEIRSVLSSKSPVQPTRDKHKISVPSQNFDETPSEILFTAGKISCCLYQFSFTQSHQGSHRTKKPKYADEEDRNYEASEEESVDEAIRSHKKYTPLLYFFVSQPNIYSSKQQFANNIHLSCFDVGIKLNDSKNVPISSVPTVQDFPVDLVVTRSGHPDPATGIPPAFFTMKYTKEHGKMANFVIDVARPTKLACSPAKITSLLTLKHKIMENFPMVGEVQDVEPDVGWFRRIRDNLKGIDTVQFKTDQLVVVVETEHNLDATLTINKSKNRLFLSERPEKIQSFTTLECMTLTVTSNNVKRLLLNPWTVSFEFGALVESWQRDDSEPQIHVTIDSDCLLVDISPEQIICMEKIMKELSEFNVTPSVPSEPKIIIPEKDQHYKDDLRAGAFQFIEASSANSEELPLPYQVMFWNFKETSAMAWRYPQPRALTKVRIFPVPLEISIDPEPTQVTCSLQYWSDYHCSYIPYAQFSLSESEVCYLDLPKSEPQRAVAYIWRVVLTSLDSNGAKINRSVISPRALAACMRIDSYFNKAIVPNFTTVLYVSKLELSLVNHFDKDKSVVPITLRHFTPDQAIPANHTFLKVTSTNLRLHMAHWDSDMLYCDLTSHLRCSSIDYTFLTEQTLIDQFTFKVELNLAKKLTLGLVSNPIRVIFGPTIAHTLTVNSQLWAQKSLESDHNMVIFTRYVVCNDTNMNLRFGQVGTDEDILLPSRSFHLYCWRSAKNKRKLKVAFEERGWLWSKPFRIDEEGTHFVALSLENNLNVIVTIKALSTSQKQVTIGGQFVIANMLLEHFEFKIIPESRDDKELKRAPVHVLGGKTITPSMFIDSRLNYFFRLRFYGLESAWTGDIPLKEHTKGAQPWLVKVPLQERGQFLSIWCRIVVQDCQKGKRILAMLWPLFMVKSNLPITSNIHIETPTLNVHLDSSVRGKGELQQLYCPGTIDHSHQLTFKLHDGTSISDPYIPLNYSLVDQQKFFKKADKENIDDILDSLRNFDVSQWPYFGEDLENVEWVVEEQPQTTIQVRYQNACQYSSALSVELLPWCLMVNTFGCPVSLFMNGTELCRIPQYGIVAPPKLDDNFHLGVDTGGGLSYSPPLQLSTSDWSQTFYMPKISGTLPPEGSIKTSVNNYLLNQIQVVCFAVPDCDRMFNVPANVEKLSFSVAPQLDKTNSGISIIRWYALEAENSDASTNYAFYVAFSMQYEFGWSCPVRVDDNVSRRSLSVRTSRNKWIPLVLTSQERKGQIYLSLFHDDSPQTLIENKSSVNLYCGQAIGEGGAAIPESRHFKWFSKLECGSSVYYTMPFVSEKFPELPQTCFSEKIVFAIGPKTESDHFEWSSAVSIVNDSEQFVKIPNFGDVKLVVKVTSYTTLLSIESVSGVEINAIDIRGRLSRHEMETVLGKYDNRHKDIVADNNFQNAAKILPKLSLYQSLFKPTLQNNWDSIEVFAFVKSFSLVFLADHGNDSEKEGVASFSFDDVGVELRQSDDLKVSLSVLDIQFDNELYSKESFDFPVVVVSQDQKPKSGANVLEKNAKELIRNTDSVLILDMVVETWFDDLRKKNVTGVKEVKVKLNSLSIYVEDLYINKLMEYFTQLFPMRLAVGAKPESRTTSKSVSVRVPELVFWNSLVIAKPLSLKTITVEPLSLLLSVHCSLKMYIALDQSPLQFARFERRRLLTTPYRLGHAMTMHYLSGAIFGAGWVVSSLELLGSPSGLARAMGIGLRDFINLPYRGLIQGPWAFLTGVTHGSASLMKHVTAGTLQSVTKLASSVARNLDRLTLDEEHLRRTEEQRRQKPQGVTQGFMQGLTGLGISLLGAVGGIAHHPLQSIMADGASPRSLAAGVGLGLVGVLTKPLSGAAELVALTGQGLLQGAGWNPLPQPRSDLVKNLNLLDSNSMLKYEWKLLSSLTYKNVLFATEATMFNDSEFKGIGLVLAPDALIIVNLDDDNVKRIISLGQIQVVASDNDPTYLSFRIMKQKCEEECVVEMDPASRARVADYVRSTASLLQLPEVNQHSVIMDDTNEQINCYVNPQNRNYFVCLLTLAKQMNSNYNFPVL</sequence>
<dbReference type="GO" id="GO:0006869">
    <property type="term" value="P:lipid transport"/>
    <property type="evidence" value="ECO:0007669"/>
    <property type="project" value="UniProtKB-KW"/>
</dbReference>
<accession>D6X2R8</accession>
<protein>
    <submittedName>
        <fullName evidence="7">Vacuolar protein sorting-associated protein 13B-like Protein</fullName>
    </submittedName>
</protein>
<dbReference type="PANTHER" id="PTHR12517:SF0">
    <property type="entry name" value="INTERMEMBRANE LIPID TRANSFER PROTEIN VPS13B"/>
    <property type="match status" value="1"/>
</dbReference>
<evidence type="ECO:0000313" key="7">
    <source>
        <dbReference type="EMBL" id="EFA10287.2"/>
    </source>
</evidence>
<dbReference type="FunCoup" id="D6X2R8">
    <property type="interactions" value="756"/>
</dbReference>
<feature type="region of interest" description="Disordered" evidence="4">
    <location>
        <begin position="280"/>
        <end position="302"/>
    </location>
</feature>
<evidence type="ECO:0000259" key="5">
    <source>
        <dbReference type="Pfam" id="PF12624"/>
    </source>
</evidence>
<feature type="domain" description="Vacuolar protein sorting-associated protein 13 VPS13 adaptor binding" evidence="6">
    <location>
        <begin position="2300"/>
        <end position="2379"/>
    </location>
</feature>
<keyword evidence="2" id="KW-0813">Transport</keyword>
<dbReference type="PANTHER" id="PTHR12517">
    <property type="entry name" value="VACUOLAR PROTEIN SORTING-ASSOCIATED PROTEIN 13B"/>
    <property type="match status" value="1"/>
</dbReference>
<evidence type="ECO:0000313" key="8">
    <source>
        <dbReference type="Proteomes" id="UP000007266"/>
    </source>
</evidence>
<reference evidence="7 8" key="1">
    <citation type="journal article" date="2008" name="Nature">
        <title>The genome of the model beetle and pest Tribolium castaneum.</title>
        <authorList>
            <consortium name="Tribolium Genome Sequencing Consortium"/>
            <person name="Richards S."/>
            <person name="Gibbs R.A."/>
            <person name="Weinstock G.M."/>
            <person name="Brown S.J."/>
            <person name="Denell R."/>
            <person name="Beeman R.W."/>
            <person name="Gibbs R."/>
            <person name="Beeman R.W."/>
            <person name="Brown S.J."/>
            <person name="Bucher G."/>
            <person name="Friedrich M."/>
            <person name="Grimmelikhuijzen C.J."/>
            <person name="Klingler M."/>
            <person name="Lorenzen M."/>
            <person name="Richards S."/>
            <person name="Roth S."/>
            <person name="Schroder R."/>
            <person name="Tautz D."/>
            <person name="Zdobnov E.M."/>
            <person name="Muzny D."/>
            <person name="Gibbs R.A."/>
            <person name="Weinstock G.M."/>
            <person name="Attaway T."/>
            <person name="Bell S."/>
            <person name="Buhay C.J."/>
            <person name="Chandrabose M.N."/>
            <person name="Chavez D."/>
            <person name="Clerk-Blankenburg K.P."/>
            <person name="Cree A."/>
            <person name="Dao M."/>
            <person name="Davis C."/>
            <person name="Chacko J."/>
            <person name="Dinh H."/>
            <person name="Dugan-Rocha S."/>
            <person name="Fowler G."/>
            <person name="Garner T.T."/>
            <person name="Garnes J."/>
            <person name="Gnirke A."/>
            <person name="Hawes A."/>
            <person name="Hernandez J."/>
            <person name="Hines S."/>
            <person name="Holder M."/>
            <person name="Hume J."/>
            <person name="Jhangiani S.N."/>
            <person name="Joshi V."/>
            <person name="Khan Z.M."/>
            <person name="Jackson L."/>
            <person name="Kovar C."/>
            <person name="Kowis A."/>
            <person name="Lee S."/>
            <person name="Lewis L.R."/>
            <person name="Margolis J."/>
            <person name="Morgan M."/>
            <person name="Nazareth L.V."/>
            <person name="Nguyen N."/>
            <person name="Okwuonu G."/>
            <person name="Parker D."/>
            <person name="Richards S."/>
            <person name="Ruiz S.J."/>
            <person name="Santibanez J."/>
            <person name="Savard J."/>
            <person name="Scherer S.E."/>
            <person name="Schneider B."/>
            <person name="Sodergren E."/>
            <person name="Tautz D."/>
            <person name="Vattahil S."/>
            <person name="Villasana D."/>
            <person name="White C.S."/>
            <person name="Wright R."/>
            <person name="Park Y."/>
            <person name="Beeman R.W."/>
            <person name="Lord J."/>
            <person name="Oppert B."/>
            <person name="Lorenzen M."/>
            <person name="Brown S."/>
            <person name="Wang L."/>
            <person name="Savard J."/>
            <person name="Tautz D."/>
            <person name="Richards S."/>
            <person name="Weinstock G."/>
            <person name="Gibbs R.A."/>
            <person name="Liu Y."/>
            <person name="Worley K."/>
            <person name="Weinstock G."/>
            <person name="Elsik C.G."/>
            <person name="Reese J.T."/>
            <person name="Elhaik E."/>
            <person name="Landan G."/>
            <person name="Graur D."/>
            <person name="Arensburger P."/>
            <person name="Atkinson P."/>
            <person name="Beeman R.W."/>
            <person name="Beidler J."/>
            <person name="Brown S.J."/>
            <person name="Demuth J.P."/>
            <person name="Drury D.W."/>
            <person name="Du Y.Z."/>
            <person name="Fujiwara H."/>
            <person name="Lorenzen M."/>
            <person name="Maselli V."/>
            <person name="Osanai M."/>
            <person name="Park Y."/>
            <person name="Robertson H.M."/>
            <person name="Tu Z."/>
            <person name="Wang J.J."/>
            <person name="Wang S."/>
            <person name="Richards S."/>
            <person name="Song H."/>
            <person name="Zhang L."/>
            <person name="Sodergren E."/>
            <person name="Werner D."/>
            <person name="Stanke M."/>
            <person name="Morgenstern B."/>
            <person name="Solovyev V."/>
            <person name="Kosarev P."/>
            <person name="Brown G."/>
            <person name="Chen H.C."/>
            <person name="Ermolaeva O."/>
            <person name="Hlavina W."/>
            <person name="Kapustin Y."/>
            <person name="Kiryutin B."/>
            <person name="Kitts P."/>
            <person name="Maglott D."/>
            <person name="Pruitt K."/>
            <person name="Sapojnikov V."/>
            <person name="Souvorov A."/>
            <person name="Mackey A.J."/>
            <person name="Waterhouse R.M."/>
            <person name="Wyder S."/>
            <person name="Zdobnov E.M."/>
            <person name="Zdobnov E.M."/>
            <person name="Wyder S."/>
            <person name="Kriventseva E.V."/>
            <person name="Kadowaki T."/>
            <person name="Bork P."/>
            <person name="Aranda M."/>
            <person name="Bao R."/>
            <person name="Beermann A."/>
            <person name="Berns N."/>
            <person name="Bolognesi R."/>
            <person name="Bonneton F."/>
            <person name="Bopp D."/>
            <person name="Brown S.J."/>
            <person name="Bucher G."/>
            <person name="Butts T."/>
            <person name="Chaumot A."/>
            <person name="Denell R.E."/>
            <person name="Ferrier D.E."/>
            <person name="Friedrich M."/>
            <person name="Gordon C.M."/>
            <person name="Jindra M."/>
            <person name="Klingler M."/>
            <person name="Lan Q."/>
            <person name="Lattorff H.M."/>
            <person name="Laudet V."/>
            <person name="von Levetsow C."/>
            <person name="Liu Z."/>
            <person name="Lutz R."/>
            <person name="Lynch J.A."/>
            <person name="da Fonseca R.N."/>
            <person name="Posnien N."/>
            <person name="Reuter R."/>
            <person name="Roth S."/>
            <person name="Savard J."/>
            <person name="Schinko J.B."/>
            <person name="Schmitt C."/>
            <person name="Schoppmeier M."/>
            <person name="Schroder R."/>
            <person name="Shippy T.D."/>
            <person name="Simonnet F."/>
            <person name="Marques-Souza H."/>
            <person name="Tautz D."/>
            <person name="Tomoyasu Y."/>
            <person name="Trauner J."/>
            <person name="Van der Zee M."/>
            <person name="Vervoort M."/>
            <person name="Wittkopp N."/>
            <person name="Wimmer E.A."/>
            <person name="Yang X."/>
            <person name="Jones A.K."/>
            <person name="Sattelle D.B."/>
            <person name="Ebert P.R."/>
            <person name="Nelson D."/>
            <person name="Scott J.G."/>
            <person name="Beeman R.W."/>
            <person name="Muthukrishnan S."/>
            <person name="Kramer K.J."/>
            <person name="Arakane Y."/>
            <person name="Beeman R.W."/>
            <person name="Zhu Q."/>
            <person name="Hogenkamp D."/>
            <person name="Dixit R."/>
            <person name="Oppert B."/>
            <person name="Jiang H."/>
            <person name="Zou Z."/>
            <person name="Marshall J."/>
            <person name="Elpidina E."/>
            <person name="Vinokurov K."/>
            <person name="Oppert C."/>
            <person name="Zou Z."/>
            <person name="Evans J."/>
            <person name="Lu Z."/>
            <person name="Zhao P."/>
            <person name="Sumathipala N."/>
            <person name="Altincicek B."/>
            <person name="Vilcinskas A."/>
            <person name="Williams M."/>
            <person name="Hultmark D."/>
            <person name="Hetru C."/>
            <person name="Jiang H."/>
            <person name="Grimmelikhuijzen C.J."/>
            <person name="Hauser F."/>
            <person name="Cazzamali G."/>
            <person name="Williamson M."/>
            <person name="Park Y."/>
            <person name="Li B."/>
            <person name="Tanaka Y."/>
            <person name="Predel R."/>
            <person name="Neupert S."/>
            <person name="Schachtner J."/>
            <person name="Verleyen P."/>
            <person name="Raible F."/>
            <person name="Bork P."/>
            <person name="Friedrich M."/>
            <person name="Walden K.K."/>
            <person name="Robertson H.M."/>
            <person name="Angeli S."/>
            <person name="Foret S."/>
            <person name="Bucher G."/>
            <person name="Schuetz S."/>
            <person name="Maleszka R."/>
            <person name="Wimmer E.A."/>
            <person name="Beeman R.W."/>
            <person name="Lorenzen M."/>
            <person name="Tomoyasu Y."/>
            <person name="Miller S.C."/>
            <person name="Grossmann D."/>
            <person name="Bucher G."/>
        </authorList>
    </citation>
    <scope>NUCLEOTIDE SEQUENCE [LARGE SCALE GENOMIC DNA]</scope>
    <source>
        <strain evidence="7 8">Georgia GA2</strain>
    </source>
</reference>
<dbReference type="Pfam" id="PF25036">
    <property type="entry name" value="VPS13_VAB"/>
    <property type="match status" value="1"/>
</dbReference>
<evidence type="ECO:0000256" key="1">
    <source>
        <dbReference type="ARBA" id="ARBA00006545"/>
    </source>
</evidence>
<dbReference type="InterPro" id="IPR009543">
    <property type="entry name" value="VPS13_VAB"/>
</dbReference>
<proteinExistence type="inferred from homology"/>
<evidence type="ECO:0000256" key="2">
    <source>
        <dbReference type="ARBA" id="ARBA00022448"/>
    </source>
</evidence>
<dbReference type="InterPro" id="IPR039782">
    <property type="entry name" value="VPS13B"/>
</dbReference>
<name>D6X2R8_TRICA</name>
<comment type="similarity">
    <text evidence="1">Belongs to the VPS13 family.</text>
</comment>
<dbReference type="Pfam" id="PF12624">
    <property type="entry name" value="VPS13_N"/>
    <property type="match status" value="1"/>
</dbReference>
<dbReference type="EMBL" id="KQ971372">
    <property type="protein sequence ID" value="EFA10287.2"/>
    <property type="molecule type" value="Genomic_DNA"/>
</dbReference>
<reference evidence="7 8" key="2">
    <citation type="journal article" date="2010" name="Nucleic Acids Res.">
        <title>BeetleBase in 2010: revisions to provide comprehensive genomic information for Tribolium castaneum.</title>
        <authorList>
            <person name="Kim H.S."/>
            <person name="Murphy T."/>
            <person name="Xia J."/>
            <person name="Caragea D."/>
            <person name="Park Y."/>
            <person name="Beeman R.W."/>
            <person name="Lorenzen M.D."/>
            <person name="Butcher S."/>
            <person name="Manak J.R."/>
            <person name="Brown S.J."/>
        </authorList>
    </citation>
    <scope>GENOME REANNOTATION</scope>
    <source>
        <strain evidence="7 8">Georgia GA2</strain>
    </source>
</reference>
<evidence type="ECO:0000259" key="6">
    <source>
        <dbReference type="Pfam" id="PF25036"/>
    </source>
</evidence>
<feature type="region of interest" description="Disordered" evidence="4">
    <location>
        <begin position="1677"/>
        <end position="1701"/>
    </location>
</feature>
<evidence type="ECO:0000256" key="4">
    <source>
        <dbReference type="SAM" id="MobiDB-lite"/>
    </source>
</evidence>
<feature type="region of interest" description="Disordered" evidence="4">
    <location>
        <begin position="101"/>
        <end position="121"/>
    </location>
</feature>
<feature type="region of interest" description="Disordered" evidence="4">
    <location>
        <begin position="1180"/>
        <end position="1200"/>
    </location>
</feature>
<keyword evidence="3" id="KW-0445">Lipid transport</keyword>
<dbReference type="STRING" id="7070.D6X2R8"/>
<evidence type="ECO:0000256" key="3">
    <source>
        <dbReference type="ARBA" id="ARBA00023055"/>
    </source>
</evidence>
<dbReference type="OMA" id="SFYMPRI"/>